<sequence length="190" mass="20701">MGPVSRWTKLEQGRRGLTEALTSMNNDTYVIGPGLGWGKVSIKKGDRTSNPFPPLSLATFPPLVFVIVTSALEKNQSDIHRFLLSGASTPTACSWKGSESPKTPLIPPSVGRPFLIAWSVSKALKDGRVRSLGVDDRTDESTVTNTKSINGSLYAPTHVFYPFVRCIAQDYGRLSFCAAFLPMDYGNGHH</sequence>
<dbReference type="Proteomes" id="UP001049176">
    <property type="component" value="Chromosome 3"/>
</dbReference>
<keyword evidence="2" id="KW-1185">Reference proteome</keyword>
<organism evidence="1 2">
    <name type="scientific">Marasmius oreades</name>
    <name type="common">fairy-ring Marasmius</name>
    <dbReference type="NCBI Taxonomy" id="181124"/>
    <lineage>
        <taxon>Eukaryota</taxon>
        <taxon>Fungi</taxon>
        <taxon>Dikarya</taxon>
        <taxon>Basidiomycota</taxon>
        <taxon>Agaricomycotina</taxon>
        <taxon>Agaricomycetes</taxon>
        <taxon>Agaricomycetidae</taxon>
        <taxon>Agaricales</taxon>
        <taxon>Marasmiineae</taxon>
        <taxon>Marasmiaceae</taxon>
        <taxon>Marasmius</taxon>
    </lineage>
</organism>
<dbReference type="RefSeq" id="XP_043012559.1">
    <property type="nucleotide sequence ID" value="XM_043151464.1"/>
</dbReference>
<proteinExistence type="predicted"/>
<dbReference type="GeneID" id="66075841"/>
<reference evidence="1" key="1">
    <citation type="journal article" date="2021" name="Genome Biol. Evol.">
        <title>The assembled and annotated genome of the fairy-ring fungus Marasmius oreades.</title>
        <authorList>
            <person name="Hiltunen M."/>
            <person name="Ament-Velasquez S.L."/>
            <person name="Johannesson H."/>
        </authorList>
    </citation>
    <scope>NUCLEOTIDE SEQUENCE</scope>
    <source>
        <strain evidence="1">03SP1</strain>
    </source>
</reference>
<dbReference type="AlphaFoldDB" id="A0A9P8AAQ0"/>
<evidence type="ECO:0000313" key="1">
    <source>
        <dbReference type="EMBL" id="KAG7096089.1"/>
    </source>
</evidence>
<dbReference type="KEGG" id="more:E1B28_006765"/>
<comment type="caution">
    <text evidence="1">The sequence shown here is derived from an EMBL/GenBank/DDBJ whole genome shotgun (WGS) entry which is preliminary data.</text>
</comment>
<evidence type="ECO:0000313" key="2">
    <source>
        <dbReference type="Proteomes" id="UP001049176"/>
    </source>
</evidence>
<protein>
    <submittedName>
        <fullName evidence="1">Uncharacterized protein</fullName>
    </submittedName>
</protein>
<gene>
    <name evidence="1" type="ORF">E1B28_006765</name>
</gene>
<accession>A0A9P8AAQ0</accession>
<dbReference type="EMBL" id="CM032183">
    <property type="protein sequence ID" value="KAG7096089.1"/>
    <property type="molecule type" value="Genomic_DNA"/>
</dbReference>
<name>A0A9P8AAQ0_9AGAR</name>